<dbReference type="EMBL" id="JAATVY010000001">
    <property type="protein sequence ID" value="NJC68407.1"/>
    <property type="molecule type" value="Genomic_DNA"/>
</dbReference>
<sequence>MPALLAVVLWGVMFSVMGEAVHLVDPFNLTAIRYVLATLLLIAILAWREGRAGLRFGGRTVEVAVLGAVGFAAFNLLLSVGLTYTQPQHAALMMALTPLLTVLVRWARDGERPRPVTLALVAVALVGVALVITRGRFDTLAAVNVGDLLMLAAVTGWAVYTHGAGRFGTWSPLRFSTLSALAGTVVVVVVTAVADAFGWQHLPTPSAVRSAGWELAYIAVAGTVIGALAWNTAVRRLGAGNAALFMNLVPVTAFVVAMLHGYRPGVAEVAGALITIGALVTANLYARGALTRRSTAAVTVLAREEQMSGVHAEAA</sequence>
<gene>
    <name evidence="9" type="ORF">HC031_01520</name>
</gene>
<feature type="transmembrane region" description="Helical" evidence="7">
    <location>
        <begin position="139"/>
        <end position="160"/>
    </location>
</feature>
<accession>A0ABX0XR87</accession>
<feature type="transmembrane region" description="Helical" evidence="7">
    <location>
        <begin position="28"/>
        <end position="48"/>
    </location>
</feature>
<protein>
    <submittedName>
        <fullName evidence="9">DMT family transporter</fullName>
    </submittedName>
</protein>
<keyword evidence="4 7" id="KW-0812">Transmembrane</keyword>
<evidence type="ECO:0000256" key="6">
    <source>
        <dbReference type="ARBA" id="ARBA00023136"/>
    </source>
</evidence>
<feature type="transmembrane region" description="Helical" evidence="7">
    <location>
        <begin position="90"/>
        <end position="107"/>
    </location>
</feature>
<proteinExistence type="inferred from homology"/>
<evidence type="ECO:0000313" key="10">
    <source>
        <dbReference type="Proteomes" id="UP000722989"/>
    </source>
</evidence>
<keyword evidence="3" id="KW-1003">Cell membrane</keyword>
<dbReference type="PANTHER" id="PTHR42920:SF14">
    <property type="entry name" value="TRANSPORTER, DRUG_METABOLITE EXPORTER FAMILY"/>
    <property type="match status" value="1"/>
</dbReference>
<evidence type="ECO:0000256" key="5">
    <source>
        <dbReference type="ARBA" id="ARBA00022989"/>
    </source>
</evidence>
<evidence type="ECO:0000256" key="4">
    <source>
        <dbReference type="ARBA" id="ARBA00022692"/>
    </source>
</evidence>
<evidence type="ECO:0000256" key="7">
    <source>
        <dbReference type="SAM" id="Phobius"/>
    </source>
</evidence>
<dbReference type="Pfam" id="PF00892">
    <property type="entry name" value="EamA"/>
    <property type="match status" value="2"/>
</dbReference>
<feature type="transmembrane region" description="Helical" evidence="7">
    <location>
        <begin position="211"/>
        <end position="230"/>
    </location>
</feature>
<feature type="transmembrane region" description="Helical" evidence="7">
    <location>
        <begin position="242"/>
        <end position="260"/>
    </location>
</feature>
<organism evidence="9 10">
    <name type="scientific">Planosporangium thailandense</name>
    <dbReference type="NCBI Taxonomy" id="765197"/>
    <lineage>
        <taxon>Bacteria</taxon>
        <taxon>Bacillati</taxon>
        <taxon>Actinomycetota</taxon>
        <taxon>Actinomycetes</taxon>
        <taxon>Micromonosporales</taxon>
        <taxon>Micromonosporaceae</taxon>
        <taxon>Planosporangium</taxon>
    </lineage>
</organism>
<comment type="subcellular location">
    <subcellularLocation>
        <location evidence="1">Cell membrane</location>
        <topology evidence="1">Multi-pass membrane protein</topology>
    </subcellularLocation>
</comment>
<dbReference type="InterPro" id="IPR037185">
    <property type="entry name" value="EmrE-like"/>
</dbReference>
<keyword evidence="5 7" id="KW-1133">Transmembrane helix</keyword>
<dbReference type="SUPFAM" id="SSF103481">
    <property type="entry name" value="Multidrug resistance efflux transporter EmrE"/>
    <property type="match status" value="2"/>
</dbReference>
<dbReference type="InterPro" id="IPR051258">
    <property type="entry name" value="Diverse_Substrate_Transporter"/>
</dbReference>
<evidence type="ECO:0000313" key="9">
    <source>
        <dbReference type="EMBL" id="NJC68407.1"/>
    </source>
</evidence>
<evidence type="ECO:0000256" key="3">
    <source>
        <dbReference type="ARBA" id="ARBA00022475"/>
    </source>
</evidence>
<dbReference type="InterPro" id="IPR000620">
    <property type="entry name" value="EamA_dom"/>
</dbReference>
<feature type="transmembrane region" description="Helical" evidence="7">
    <location>
        <begin position="180"/>
        <end position="199"/>
    </location>
</feature>
<keyword evidence="6 7" id="KW-0472">Membrane</keyword>
<evidence type="ECO:0000259" key="8">
    <source>
        <dbReference type="Pfam" id="PF00892"/>
    </source>
</evidence>
<name>A0ABX0XR87_9ACTN</name>
<dbReference type="Proteomes" id="UP000722989">
    <property type="component" value="Unassembled WGS sequence"/>
</dbReference>
<dbReference type="RefSeq" id="WP_167923287.1">
    <property type="nucleotide sequence ID" value="NZ_JAATVY010000001.1"/>
</dbReference>
<comment type="similarity">
    <text evidence="2">Belongs to the EamA transporter family.</text>
</comment>
<feature type="domain" description="EamA" evidence="8">
    <location>
        <begin position="145"/>
        <end position="281"/>
    </location>
</feature>
<feature type="domain" description="EamA" evidence="8">
    <location>
        <begin position="3"/>
        <end position="132"/>
    </location>
</feature>
<dbReference type="PANTHER" id="PTHR42920">
    <property type="entry name" value="OS03G0707200 PROTEIN-RELATED"/>
    <property type="match status" value="1"/>
</dbReference>
<evidence type="ECO:0000256" key="1">
    <source>
        <dbReference type="ARBA" id="ARBA00004651"/>
    </source>
</evidence>
<feature type="transmembrane region" description="Helical" evidence="7">
    <location>
        <begin position="266"/>
        <end position="286"/>
    </location>
</feature>
<feature type="transmembrane region" description="Helical" evidence="7">
    <location>
        <begin position="116"/>
        <end position="133"/>
    </location>
</feature>
<reference evidence="9 10" key="1">
    <citation type="submission" date="2020-03" db="EMBL/GenBank/DDBJ databases">
        <title>WGS of the type strain of Planosporangium spp.</title>
        <authorList>
            <person name="Thawai C."/>
        </authorList>
    </citation>
    <scope>NUCLEOTIDE SEQUENCE [LARGE SCALE GENOMIC DNA]</scope>
    <source>
        <strain evidence="9 10">TBRC 5610</strain>
    </source>
</reference>
<feature type="transmembrane region" description="Helical" evidence="7">
    <location>
        <begin position="60"/>
        <end position="84"/>
    </location>
</feature>
<keyword evidence="10" id="KW-1185">Reference proteome</keyword>
<comment type="caution">
    <text evidence="9">The sequence shown here is derived from an EMBL/GenBank/DDBJ whole genome shotgun (WGS) entry which is preliminary data.</text>
</comment>
<evidence type="ECO:0000256" key="2">
    <source>
        <dbReference type="ARBA" id="ARBA00007362"/>
    </source>
</evidence>